<dbReference type="EMBL" id="DMND01000221">
    <property type="protein sequence ID" value="HAN29293.1"/>
    <property type="molecule type" value="Genomic_DNA"/>
</dbReference>
<evidence type="ECO:0000313" key="4">
    <source>
        <dbReference type="Proteomes" id="UP000259273"/>
    </source>
</evidence>
<organism evidence="3 4">
    <name type="scientific">Haliea salexigens</name>
    <dbReference type="NCBI Taxonomy" id="287487"/>
    <lineage>
        <taxon>Bacteria</taxon>
        <taxon>Pseudomonadati</taxon>
        <taxon>Pseudomonadota</taxon>
        <taxon>Gammaproteobacteria</taxon>
        <taxon>Cellvibrionales</taxon>
        <taxon>Halieaceae</taxon>
        <taxon>Haliea</taxon>
    </lineage>
</organism>
<comment type="caution">
    <text evidence="3">The sequence shown here is derived from an EMBL/GenBank/DDBJ whole genome shotgun (WGS) entry which is preliminary data.</text>
</comment>
<sequence length="62" mass="6351">MSAPTLATPFTQHEQSIESGTGIAPAERRRGGRASCASLLLLVATSSVISVWSLQALLAIAG</sequence>
<evidence type="ECO:0000313" key="3">
    <source>
        <dbReference type="EMBL" id="HAN29293.1"/>
    </source>
</evidence>
<dbReference type="AlphaFoldDB" id="A0A3C1KS16"/>
<protein>
    <submittedName>
        <fullName evidence="3">Uncharacterized protein</fullName>
    </submittedName>
</protein>
<keyword evidence="2" id="KW-0472">Membrane</keyword>
<accession>A0A3C1KS16</accession>
<feature type="transmembrane region" description="Helical" evidence="2">
    <location>
        <begin position="39"/>
        <end position="61"/>
    </location>
</feature>
<keyword evidence="2" id="KW-1133">Transmembrane helix</keyword>
<reference evidence="3 4" key="1">
    <citation type="journal article" date="2018" name="Nat. Biotechnol.">
        <title>A standardized bacterial taxonomy based on genome phylogeny substantially revises the tree of life.</title>
        <authorList>
            <person name="Parks D.H."/>
            <person name="Chuvochina M."/>
            <person name="Waite D.W."/>
            <person name="Rinke C."/>
            <person name="Skarshewski A."/>
            <person name="Chaumeil P.A."/>
            <person name="Hugenholtz P."/>
        </authorList>
    </citation>
    <scope>NUCLEOTIDE SEQUENCE [LARGE SCALE GENOMIC DNA]</scope>
    <source>
        <strain evidence="3">UBA9158</strain>
    </source>
</reference>
<keyword evidence="2" id="KW-0812">Transmembrane</keyword>
<gene>
    <name evidence="3" type="ORF">DCP75_16535</name>
</gene>
<dbReference type="Proteomes" id="UP000259273">
    <property type="component" value="Unassembled WGS sequence"/>
</dbReference>
<feature type="compositionally biased region" description="Polar residues" evidence="1">
    <location>
        <begin position="8"/>
        <end position="19"/>
    </location>
</feature>
<proteinExistence type="predicted"/>
<evidence type="ECO:0000256" key="2">
    <source>
        <dbReference type="SAM" id="Phobius"/>
    </source>
</evidence>
<evidence type="ECO:0000256" key="1">
    <source>
        <dbReference type="SAM" id="MobiDB-lite"/>
    </source>
</evidence>
<name>A0A3C1KS16_9GAMM</name>
<feature type="region of interest" description="Disordered" evidence="1">
    <location>
        <begin position="1"/>
        <end position="29"/>
    </location>
</feature>